<dbReference type="EMBL" id="JAQBIE010000001">
    <property type="protein sequence ID" value="MDB6176002.1"/>
    <property type="molecule type" value="Genomic_DNA"/>
</dbReference>
<keyword evidence="1" id="KW-0812">Transmembrane</keyword>
<feature type="transmembrane region" description="Helical" evidence="1">
    <location>
        <begin position="197"/>
        <end position="222"/>
    </location>
</feature>
<keyword evidence="3" id="KW-1185">Reference proteome</keyword>
<name>A0ABT4Z9I0_9RHOB</name>
<reference evidence="2" key="1">
    <citation type="submission" date="2022-12" db="EMBL/GenBank/DDBJ databases">
        <title>Paracoccus onchidii sp. nov., isolated from a marine invertebrate from the South China Sea.</title>
        <authorList>
            <person name="Xu S."/>
            <person name="Liu Z."/>
            <person name="Xu Y."/>
        </authorList>
    </citation>
    <scope>NUCLEOTIDE SEQUENCE</scope>
    <source>
        <strain evidence="2">Z330</strain>
    </source>
</reference>
<dbReference type="InterPro" id="IPR005625">
    <property type="entry name" value="PepSY-ass_TM"/>
</dbReference>
<keyword evidence="1" id="KW-1133">Transmembrane helix</keyword>
<gene>
    <name evidence="2" type="ORF">PAF17_00595</name>
</gene>
<protein>
    <submittedName>
        <fullName evidence="2">PepSY domain-containing protein</fullName>
    </submittedName>
</protein>
<dbReference type="RefSeq" id="WP_271887310.1">
    <property type="nucleotide sequence ID" value="NZ_JAQBIE010000001.1"/>
</dbReference>
<evidence type="ECO:0000313" key="3">
    <source>
        <dbReference type="Proteomes" id="UP001165641"/>
    </source>
</evidence>
<dbReference type="Proteomes" id="UP001165641">
    <property type="component" value="Unassembled WGS sequence"/>
</dbReference>
<comment type="caution">
    <text evidence="2">The sequence shown here is derived from an EMBL/GenBank/DDBJ whole genome shotgun (WGS) entry which is preliminary data.</text>
</comment>
<feature type="transmembrane region" description="Helical" evidence="1">
    <location>
        <begin position="157"/>
        <end position="177"/>
    </location>
</feature>
<proteinExistence type="predicted"/>
<dbReference type="Pfam" id="PF03929">
    <property type="entry name" value="PepSY_TM"/>
    <property type="match status" value="1"/>
</dbReference>
<feature type="transmembrane region" description="Helical" evidence="1">
    <location>
        <begin position="422"/>
        <end position="455"/>
    </location>
</feature>
<accession>A0ABT4Z9I0</accession>
<dbReference type="PANTHER" id="PTHR34219">
    <property type="entry name" value="IRON-REGULATED INNER MEMBRANE PROTEIN-RELATED"/>
    <property type="match status" value="1"/>
</dbReference>
<evidence type="ECO:0000313" key="2">
    <source>
        <dbReference type="EMBL" id="MDB6176002.1"/>
    </source>
</evidence>
<feature type="transmembrane region" description="Helical" evidence="1">
    <location>
        <begin position="29"/>
        <end position="56"/>
    </location>
</feature>
<dbReference type="PANTHER" id="PTHR34219:SF1">
    <property type="entry name" value="PEPSY DOMAIN-CONTAINING PROTEIN"/>
    <property type="match status" value="1"/>
</dbReference>
<organism evidence="2 3">
    <name type="scientific">Paracoccus onchidii</name>
    <dbReference type="NCBI Taxonomy" id="3017813"/>
    <lineage>
        <taxon>Bacteria</taxon>
        <taxon>Pseudomonadati</taxon>
        <taxon>Pseudomonadota</taxon>
        <taxon>Alphaproteobacteria</taxon>
        <taxon>Rhodobacterales</taxon>
        <taxon>Paracoccaceae</taxon>
        <taxon>Paracoccus</taxon>
    </lineage>
</organism>
<sequence length="467" mass="50860">MAITDNQFSAAEAEDSSRFTKLYRAAWRWHFYAGIFVVPFFMILAVTGLMMLWIAWIDGRDGEKTAVVPNGAIQAVSVQADAALAAVPDGRLVQYVAPRNEALASIFRVDNADGAQMVVVDPYNATVLEQFDRRNGLYDWADTMHGELRIGVTGDRMVEIAASLGIVLLATGLFLAWPRNGGVSRAFIPDLRAKGRALFKTLHASIGAWIAIFLLFFLISGLSWSGVWGEKMVQAWSSFPPGKYGDIPLSDDIHASMNHGPKEVPWAIEQTPMPASGSQKGMDGIDGAVDIDSVDDLARQIGYEGRYQLNLPSGEDGVWTLSRDSMSTDSVDPTSDRVVHVDQYSGKILADIRFADYSWMGKAMAVGIALHMGTLGLWSVLANTLFCLSVIFLCVSGVVMWWKRRPSGQLRLAAPPLPADMPLWQGAVVVGLIVSLAFPMAGLTIATALLLDWLILSRVPALKHAFG</sequence>
<evidence type="ECO:0000256" key="1">
    <source>
        <dbReference type="SAM" id="Phobius"/>
    </source>
</evidence>
<feature type="transmembrane region" description="Helical" evidence="1">
    <location>
        <begin position="380"/>
        <end position="402"/>
    </location>
</feature>
<keyword evidence="1" id="KW-0472">Membrane</keyword>